<dbReference type="InterPro" id="IPR052048">
    <property type="entry name" value="ST_Response_Regulator"/>
</dbReference>
<organism evidence="3 4">
    <name type="scientific">Pseudozobellia thermophila</name>
    <dbReference type="NCBI Taxonomy" id="192903"/>
    <lineage>
        <taxon>Bacteria</taxon>
        <taxon>Pseudomonadati</taxon>
        <taxon>Bacteroidota</taxon>
        <taxon>Flavobacteriia</taxon>
        <taxon>Flavobacteriales</taxon>
        <taxon>Flavobacteriaceae</taxon>
        <taxon>Pseudozobellia</taxon>
    </lineage>
</organism>
<dbReference type="PANTHER" id="PTHR43228">
    <property type="entry name" value="TWO-COMPONENT RESPONSE REGULATOR"/>
    <property type="match status" value="1"/>
</dbReference>
<evidence type="ECO:0000313" key="3">
    <source>
        <dbReference type="EMBL" id="SHJ51679.1"/>
    </source>
</evidence>
<dbReference type="Proteomes" id="UP000184543">
    <property type="component" value="Unassembled WGS sequence"/>
</dbReference>
<evidence type="ECO:0000313" key="4">
    <source>
        <dbReference type="Proteomes" id="UP000184543"/>
    </source>
</evidence>
<dbReference type="PANTHER" id="PTHR43228:SF1">
    <property type="entry name" value="TWO-COMPONENT RESPONSE REGULATOR ARR22"/>
    <property type="match status" value="1"/>
</dbReference>
<protein>
    <submittedName>
        <fullName evidence="3">Response regulator receiver domain-containing protein</fullName>
    </submittedName>
</protein>
<accession>A0A1M6JY83</accession>
<keyword evidence="4" id="KW-1185">Reference proteome</keyword>
<dbReference type="SMART" id="SM00448">
    <property type="entry name" value="REC"/>
    <property type="match status" value="1"/>
</dbReference>
<dbReference type="GO" id="GO:0000160">
    <property type="term" value="P:phosphorelay signal transduction system"/>
    <property type="evidence" value="ECO:0007669"/>
    <property type="project" value="InterPro"/>
</dbReference>
<dbReference type="AlphaFoldDB" id="A0A1M6JY83"/>
<feature type="domain" description="Response regulatory" evidence="2">
    <location>
        <begin position="6"/>
        <end position="134"/>
    </location>
</feature>
<dbReference type="Pfam" id="PF00072">
    <property type="entry name" value="Response_reg"/>
    <property type="match status" value="1"/>
</dbReference>
<dbReference type="OrthoDB" id="673128at2"/>
<reference evidence="4" key="1">
    <citation type="submission" date="2016-11" db="EMBL/GenBank/DDBJ databases">
        <authorList>
            <person name="Varghese N."/>
            <person name="Submissions S."/>
        </authorList>
    </citation>
    <scope>NUCLEOTIDE SEQUENCE [LARGE SCALE GENOMIC DNA]</scope>
    <source>
        <strain evidence="4">DSM 19858</strain>
    </source>
</reference>
<proteinExistence type="predicted"/>
<keyword evidence="1" id="KW-0597">Phosphoprotein</keyword>
<gene>
    <name evidence="3" type="ORF">SAMN04488513_105200</name>
</gene>
<evidence type="ECO:0000256" key="1">
    <source>
        <dbReference type="PROSITE-ProRule" id="PRU00169"/>
    </source>
</evidence>
<sequence>MTQFDSICIIDDDPITVFGVRKMLSLVISCENITSYSNGKQAIEGIKSHLGEGGQLPDVIFLDINMPIMDGWQFLEEFITIASPKKVRINIITSSIDCRDKEKWEHYQMLTDHHIAYNQKPLFKEEIAKITKKA</sequence>
<dbReference type="SUPFAM" id="SSF52172">
    <property type="entry name" value="CheY-like"/>
    <property type="match status" value="1"/>
</dbReference>
<dbReference type="RefSeq" id="WP_072994485.1">
    <property type="nucleotide sequence ID" value="NZ_FQYU01000005.1"/>
</dbReference>
<name>A0A1M6JY83_9FLAO</name>
<dbReference type="EMBL" id="FQYU01000005">
    <property type="protein sequence ID" value="SHJ51679.1"/>
    <property type="molecule type" value="Genomic_DNA"/>
</dbReference>
<dbReference type="InterPro" id="IPR001789">
    <property type="entry name" value="Sig_transdc_resp-reg_receiver"/>
</dbReference>
<feature type="modified residue" description="4-aspartylphosphate" evidence="1">
    <location>
        <position position="63"/>
    </location>
</feature>
<dbReference type="PROSITE" id="PS50110">
    <property type="entry name" value="RESPONSE_REGULATORY"/>
    <property type="match status" value="1"/>
</dbReference>
<evidence type="ECO:0000259" key="2">
    <source>
        <dbReference type="PROSITE" id="PS50110"/>
    </source>
</evidence>
<dbReference type="STRING" id="192903.SAMN04488513_105200"/>
<dbReference type="Gene3D" id="3.40.50.2300">
    <property type="match status" value="1"/>
</dbReference>
<dbReference type="InterPro" id="IPR011006">
    <property type="entry name" value="CheY-like_superfamily"/>
</dbReference>